<proteinExistence type="predicted"/>
<evidence type="ECO:0000313" key="5">
    <source>
        <dbReference type="Proteomes" id="UP000504612"/>
    </source>
</evidence>
<keyword evidence="5" id="KW-1185">Reference proteome</keyword>
<gene>
    <name evidence="6" type="primary">LOC113430302</name>
</gene>
<feature type="non-terminal residue" evidence="6">
    <location>
        <position position="141"/>
    </location>
</feature>
<dbReference type="GeneID" id="113430302"/>
<dbReference type="Proteomes" id="UP000504612">
    <property type="component" value="Unplaced"/>
</dbReference>
<keyword evidence="3" id="KW-0539">Nucleus</keyword>
<keyword evidence="1" id="KW-0805">Transcription regulation</keyword>
<dbReference type="GO" id="GO:0000978">
    <property type="term" value="F:RNA polymerase II cis-regulatory region sequence-specific DNA binding"/>
    <property type="evidence" value="ECO:0007669"/>
    <property type="project" value="TreeGrafter"/>
</dbReference>
<evidence type="ECO:0000313" key="6">
    <source>
        <dbReference type="RefSeq" id="XP_026548542.1"/>
    </source>
</evidence>
<organism evidence="5 6">
    <name type="scientific">Notechis scutatus</name>
    <name type="common">mainland tiger snake</name>
    <dbReference type="NCBI Taxonomy" id="8663"/>
    <lineage>
        <taxon>Eukaryota</taxon>
        <taxon>Metazoa</taxon>
        <taxon>Chordata</taxon>
        <taxon>Craniata</taxon>
        <taxon>Vertebrata</taxon>
        <taxon>Euteleostomi</taxon>
        <taxon>Lepidosauria</taxon>
        <taxon>Squamata</taxon>
        <taxon>Bifurcata</taxon>
        <taxon>Unidentata</taxon>
        <taxon>Episquamata</taxon>
        <taxon>Toxicofera</taxon>
        <taxon>Serpentes</taxon>
        <taxon>Colubroidea</taxon>
        <taxon>Elapidae</taxon>
        <taxon>Hydrophiinae</taxon>
        <taxon>Notechis</taxon>
    </lineage>
</organism>
<dbReference type="GO" id="GO:0006357">
    <property type="term" value="P:regulation of transcription by RNA polymerase II"/>
    <property type="evidence" value="ECO:0007669"/>
    <property type="project" value="TreeGrafter"/>
</dbReference>
<name>A0A6J1VZK0_9SAUR</name>
<dbReference type="AlphaFoldDB" id="A0A6J1VZK0"/>
<feature type="domain" description="GMEB1/2/Spe-44-like" evidence="4">
    <location>
        <begin position="91"/>
        <end position="137"/>
    </location>
</feature>
<evidence type="ECO:0000256" key="1">
    <source>
        <dbReference type="ARBA" id="ARBA00023015"/>
    </source>
</evidence>
<dbReference type="PANTHER" id="PTHR10417">
    <property type="entry name" value="GLUCOCORTICOID MODULATORY ELEMENT-BINDING PROTEIN"/>
    <property type="match status" value="1"/>
</dbReference>
<keyword evidence="2" id="KW-0804">Transcription</keyword>
<protein>
    <submittedName>
        <fullName evidence="6">Glucocorticoid modulatory element-binding protein 1-like</fullName>
    </submittedName>
</protein>
<dbReference type="GO" id="GO:0005634">
    <property type="term" value="C:nucleus"/>
    <property type="evidence" value="ECO:0007669"/>
    <property type="project" value="TreeGrafter"/>
</dbReference>
<dbReference type="Pfam" id="PF25892">
    <property type="entry name" value="Spe-44"/>
    <property type="match status" value="1"/>
</dbReference>
<dbReference type="KEGG" id="nss:113430302"/>
<dbReference type="PANTHER" id="PTHR10417:SF3">
    <property type="entry name" value="GLUCOCORTICOID MODULATORY ELEMENT-BINDING PROTEIN 1"/>
    <property type="match status" value="1"/>
</dbReference>
<dbReference type="InterPro" id="IPR059099">
    <property type="entry name" value="GMEB1/2/Spe-44_dom"/>
</dbReference>
<accession>A0A6J1VZK0</accession>
<evidence type="ECO:0000256" key="3">
    <source>
        <dbReference type="ARBA" id="ARBA00023242"/>
    </source>
</evidence>
<evidence type="ECO:0000256" key="2">
    <source>
        <dbReference type="ARBA" id="ARBA00023163"/>
    </source>
</evidence>
<dbReference type="RefSeq" id="XP_026548542.1">
    <property type="nucleotide sequence ID" value="XM_026692757.1"/>
</dbReference>
<evidence type="ECO:0000259" key="4">
    <source>
        <dbReference type="Pfam" id="PF25892"/>
    </source>
</evidence>
<reference evidence="6" key="1">
    <citation type="submission" date="2025-08" db="UniProtKB">
        <authorList>
            <consortium name="RefSeq"/>
        </authorList>
    </citation>
    <scope>IDENTIFICATION</scope>
</reference>
<sequence>MMDSGQIDFYQHDKVCTNTCRSTKFDLLFSSARAPVPGQTTLVQTPTSADGSITQIAVSEESVEEGIEWNSAMTAAVTMATDEGIKKDPEEISEEMLMFWKGIADVGLMEEVVCNIQKEIEEVLRGVQQRLAQSPFQITGG</sequence>